<sequence>MGVMRIGHVALRVLDLDRALHHYVTVLGLQKSHVDARGTVYLKGWDEWDLYSISLTQADRSGVEHIAYKVEKDADLDTLAARIEAAGVRVSEHAAGHLERCGRAIGFTLPSGHLMYLYAEKEYRGKSVGTLNPEPWPDGLEGAAVHWLDHVMLMCPVDPKAGINTVEENTRFLGETLDFHLAEQVLTGPDHSVQAAVWLFRGCKPHDLAMAGGPVAGLHHVAFYLDSWHDVLRAADVLGKHQVKIDVTPQRHGITRGQTTYFFDPSGNRNEMFAGLGYYAQPDMPPITWHAEDIWRGIFYHQGEPRPDFIEVYT</sequence>
<comment type="similarity">
    <text evidence="1">Belongs to the extradiol ring-cleavage dioxygenase family.</text>
</comment>
<evidence type="ECO:0000256" key="3">
    <source>
        <dbReference type="ARBA" id="ARBA00022723"/>
    </source>
</evidence>
<evidence type="ECO:0000313" key="10">
    <source>
        <dbReference type="Proteomes" id="UP000062912"/>
    </source>
</evidence>
<keyword evidence="7" id="KW-0560">Oxidoreductase</keyword>
<evidence type="ECO:0000256" key="5">
    <source>
        <dbReference type="ARBA" id="ARBA00022797"/>
    </source>
</evidence>
<dbReference type="InterPro" id="IPR054560">
    <property type="entry name" value="XylE-like_N"/>
</dbReference>
<feature type="domain" description="VOC" evidence="8">
    <location>
        <begin position="5"/>
        <end position="120"/>
    </location>
</feature>
<dbReference type="GO" id="GO:0008198">
    <property type="term" value="F:ferrous iron binding"/>
    <property type="evidence" value="ECO:0007669"/>
    <property type="project" value="InterPro"/>
</dbReference>
<dbReference type="Proteomes" id="UP000062912">
    <property type="component" value="Unassembled WGS sequence"/>
</dbReference>
<evidence type="ECO:0000259" key="8">
    <source>
        <dbReference type="PROSITE" id="PS51819"/>
    </source>
</evidence>
<dbReference type="PROSITE" id="PS51819">
    <property type="entry name" value="VOC"/>
    <property type="match status" value="2"/>
</dbReference>
<dbReference type="Pfam" id="PF22247">
    <property type="entry name" value="Diox-like_N"/>
    <property type="match status" value="1"/>
</dbReference>
<evidence type="ECO:0000256" key="7">
    <source>
        <dbReference type="ARBA" id="ARBA00023002"/>
    </source>
</evidence>
<proteinExistence type="inferred from homology"/>
<dbReference type="NCBIfam" id="TIGR03211">
    <property type="entry name" value="catechol_2_3"/>
    <property type="match status" value="1"/>
</dbReference>
<evidence type="ECO:0000313" key="9">
    <source>
        <dbReference type="EMBL" id="KWF30075.1"/>
    </source>
</evidence>
<keyword evidence="4" id="KW-0677">Repeat</keyword>
<dbReference type="Gene3D" id="3.10.180.10">
    <property type="entry name" value="2,3-Dihydroxybiphenyl 1,2-Dioxygenase, domain 1"/>
    <property type="match status" value="2"/>
</dbReference>
<dbReference type="OrthoDB" id="9804944at2"/>
<dbReference type="AlphaFoldDB" id="A0A132EHZ5"/>
<comment type="caution">
    <text evidence="9">The sequence shown here is derived from an EMBL/GenBank/DDBJ whole genome shotgun (WGS) entry which is preliminary data.</text>
</comment>
<dbReference type="InterPro" id="IPR017624">
    <property type="entry name" value="Catechol_2-3_dOase"/>
</dbReference>
<name>A0A132EHZ5_9BURK</name>
<gene>
    <name evidence="9" type="ORF">WT56_16260</name>
</gene>
<accession>A0A132EHZ5</accession>
<keyword evidence="3" id="KW-0479">Metal-binding</keyword>
<dbReference type="RefSeq" id="WP_060242212.1">
    <property type="nucleotide sequence ID" value="NZ_LPJR01000029.1"/>
</dbReference>
<dbReference type="InterPro" id="IPR051332">
    <property type="entry name" value="Fosfomycin_Res_Enzymes"/>
</dbReference>
<reference evidence="9 10" key="1">
    <citation type="submission" date="2015-11" db="EMBL/GenBank/DDBJ databases">
        <title>Expanding the genomic diversity of Burkholderia species for the development of highly accurate diagnostics.</title>
        <authorList>
            <person name="Sahl J."/>
            <person name="Keim P."/>
            <person name="Wagner D."/>
        </authorList>
    </citation>
    <scope>NUCLEOTIDE SEQUENCE [LARGE SCALE GENOMIC DNA]</scope>
    <source>
        <strain evidence="9 10">MSMB368WGS</strain>
    </source>
</reference>
<protein>
    <submittedName>
        <fullName evidence="9">Catechol 2,3-dioxygenase</fullName>
    </submittedName>
</protein>
<comment type="subunit">
    <text evidence="2">Homotetramer.</text>
</comment>
<evidence type="ECO:0000256" key="2">
    <source>
        <dbReference type="ARBA" id="ARBA00011881"/>
    </source>
</evidence>
<dbReference type="EMBL" id="LPJR01000029">
    <property type="protein sequence ID" value="KWF30075.1"/>
    <property type="molecule type" value="Genomic_DNA"/>
</dbReference>
<dbReference type="PANTHER" id="PTHR36113:SF6">
    <property type="entry name" value="FOSFOMYCIN RESISTANCE PROTEIN FOSX"/>
    <property type="match status" value="1"/>
</dbReference>
<evidence type="ECO:0000256" key="6">
    <source>
        <dbReference type="ARBA" id="ARBA00022964"/>
    </source>
</evidence>
<dbReference type="InterPro" id="IPR037523">
    <property type="entry name" value="VOC_core"/>
</dbReference>
<keyword evidence="5" id="KW-0058">Aromatic hydrocarbons catabolism</keyword>
<dbReference type="GO" id="GO:0018577">
    <property type="term" value="F:catechol 2,3-dioxygenase activity"/>
    <property type="evidence" value="ECO:0007669"/>
    <property type="project" value="InterPro"/>
</dbReference>
<dbReference type="InterPro" id="IPR029068">
    <property type="entry name" value="Glyas_Bleomycin-R_OHBP_Dase"/>
</dbReference>
<organism evidence="9 10">
    <name type="scientific">Burkholderia pseudomultivorans</name>
    <dbReference type="NCBI Taxonomy" id="1207504"/>
    <lineage>
        <taxon>Bacteria</taxon>
        <taxon>Pseudomonadati</taxon>
        <taxon>Pseudomonadota</taxon>
        <taxon>Betaproteobacteria</taxon>
        <taxon>Burkholderiales</taxon>
        <taxon>Burkholderiaceae</taxon>
        <taxon>Burkholderia</taxon>
        <taxon>Burkholderia cepacia complex</taxon>
    </lineage>
</organism>
<keyword evidence="6 9" id="KW-0223">Dioxygenase</keyword>
<dbReference type="Pfam" id="PF00903">
    <property type="entry name" value="Glyoxalase"/>
    <property type="match status" value="1"/>
</dbReference>
<dbReference type="SUPFAM" id="SSF54593">
    <property type="entry name" value="Glyoxalase/Bleomycin resistance protein/Dihydroxybiphenyl dioxygenase"/>
    <property type="match status" value="1"/>
</dbReference>
<dbReference type="PANTHER" id="PTHR36113">
    <property type="entry name" value="LYASE, PUTATIVE-RELATED-RELATED"/>
    <property type="match status" value="1"/>
</dbReference>
<evidence type="ECO:0000256" key="4">
    <source>
        <dbReference type="ARBA" id="ARBA00022737"/>
    </source>
</evidence>
<evidence type="ECO:0000256" key="1">
    <source>
        <dbReference type="ARBA" id="ARBA00008784"/>
    </source>
</evidence>
<feature type="domain" description="VOC" evidence="8">
    <location>
        <begin position="147"/>
        <end position="275"/>
    </location>
</feature>
<dbReference type="InterPro" id="IPR004360">
    <property type="entry name" value="Glyas_Fos-R_dOase_dom"/>
</dbReference>